<dbReference type="AlphaFoldDB" id="A0A1I4PXY0"/>
<evidence type="ECO:0008006" key="3">
    <source>
        <dbReference type="Google" id="ProtNLM"/>
    </source>
</evidence>
<keyword evidence="2" id="KW-1185">Reference proteome</keyword>
<reference evidence="2" key="1">
    <citation type="submission" date="2016-10" db="EMBL/GenBank/DDBJ databases">
        <authorList>
            <person name="Varghese N."/>
            <person name="Submissions S."/>
        </authorList>
    </citation>
    <scope>NUCLEOTIDE SEQUENCE [LARGE SCALE GENOMIC DNA]</scope>
    <source>
        <strain evidence="2">CGMCC 1.7061</strain>
    </source>
</reference>
<organism evidence="1 2">
    <name type="scientific">Marinobacter zhejiangensis</name>
    <dbReference type="NCBI Taxonomy" id="488535"/>
    <lineage>
        <taxon>Bacteria</taxon>
        <taxon>Pseudomonadati</taxon>
        <taxon>Pseudomonadota</taxon>
        <taxon>Gammaproteobacteria</taxon>
        <taxon>Pseudomonadales</taxon>
        <taxon>Marinobacteraceae</taxon>
        <taxon>Marinobacter</taxon>
    </lineage>
</organism>
<evidence type="ECO:0000313" key="2">
    <source>
        <dbReference type="Proteomes" id="UP000198519"/>
    </source>
</evidence>
<dbReference type="RefSeq" id="WP_245749945.1">
    <property type="nucleotide sequence ID" value="NZ_FOUE01000003.1"/>
</dbReference>
<name>A0A1I4PXY0_9GAMM</name>
<sequence>MLNMKGTFSILLPLVFAGCTNVAGGMANDIIPPPSSTLSSEVLFSVAGDYFSAEGYQCRAESEPAQLRCSKPLRELFIHQTRAVVQIIPGGGESGRYILATTRWDEGLIPGEFISSEFSNPDIGGFCDYLKNQGLGGCRPRG</sequence>
<gene>
    <name evidence="1" type="ORF">SAMN04487963_2064</name>
</gene>
<dbReference type="PROSITE" id="PS51257">
    <property type="entry name" value="PROKAR_LIPOPROTEIN"/>
    <property type="match status" value="1"/>
</dbReference>
<protein>
    <recommendedName>
        <fullName evidence="3">Lipoprotein</fullName>
    </recommendedName>
</protein>
<evidence type="ECO:0000313" key="1">
    <source>
        <dbReference type="EMBL" id="SFM32677.1"/>
    </source>
</evidence>
<dbReference type="Proteomes" id="UP000198519">
    <property type="component" value="Unassembled WGS sequence"/>
</dbReference>
<dbReference type="EMBL" id="FOUE01000003">
    <property type="protein sequence ID" value="SFM32677.1"/>
    <property type="molecule type" value="Genomic_DNA"/>
</dbReference>
<accession>A0A1I4PXY0</accession>
<proteinExistence type="predicted"/>
<dbReference type="STRING" id="488535.SAMN04487963_2064"/>